<sequence length="80" mass="9180">MGIGLLFSVTTSGKSKQDWKTWVLIQHKGRSNFCHQYDNISRVKVKAAHGYIIRSILKRSRNGVMARSGILMFQRKVCKL</sequence>
<keyword evidence="2" id="KW-1185">Reference proteome</keyword>
<protein>
    <submittedName>
        <fullName evidence="1">Uncharacterized protein</fullName>
    </submittedName>
</protein>
<dbReference type="Proteomes" id="UP000823749">
    <property type="component" value="Chromosome 11"/>
</dbReference>
<proteinExistence type="predicted"/>
<dbReference type="EMBL" id="JACTNZ010000011">
    <property type="protein sequence ID" value="KAG5525839.1"/>
    <property type="molecule type" value="Genomic_DNA"/>
</dbReference>
<name>A0AAV6IFP5_9ERIC</name>
<accession>A0AAV6IFP5</accession>
<organism evidence="1 2">
    <name type="scientific">Rhododendron griersonianum</name>
    <dbReference type="NCBI Taxonomy" id="479676"/>
    <lineage>
        <taxon>Eukaryota</taxon>
        <taxon>Viridiplantae</taxon>
        <taxon>Streptophyta</taxon>
        <taxon>Embryophyta</taxon>
        <taxon>Tracheophyta</taxon>
        <taxon>Spermatophyta</taxon>
        <taxon>Magnoliopsida</taxon>
        <taxon>eudicotyledons</taxon>
        <taxon>Gunneridae</taxon>
        <taxon>Pentapetalae</taxon>
        <taxon>asterids</taxon>
        <taxon>Ericales</taxon>
        <taxon>Ericaceae</taxon>
        <taxon>Ericoideae</taxon>
        <taxon>Rhodoreae</taxon>
        <taxon>Rhododendron</taxon>
    </lineage>
</organism>
<reference evidence="1" key="1">
    <citation type="submission" date="2020-08" db="EMBL/GenBank/DDBJ databases">
        <title>Plant Genome Project.</title>
        <authorList>
            <person name="Zhang R.-G."/>
        </authorList>
    </citation>
    <scope>NUCLEOTIDE SEQUENCE</scope>
    <source>
        <strain evidence="1">WSP0</strain>
        <tissue evidence="1">Leaf</tissue>
    </source>
</reference>
<comment type="caution">
    <text evidence="1">The sequence shown here is derived from an EMBL/GenBank/DDBJ whole genome shotgun (WGS) entry which is preliminary data.</text>
</comment>
<gene>
    <name evidence="1" type="ORF">RHGRI_032208</name>
</gene>
<evidence type="ECO:0000313" key="1">
    <source>
        <dbReference type="EMBL" id="KAG5525839.1"/>
    </source>
</evidence>
<dbReference type="AlphaFoldDB" id="A0AAV6IFP5"/>
<evidence type="ECO:0000313" key="2">
    <source>
        <dbReference type="Proteomes" id="UP000823749"/>
    </source>
</evidence>